<protein>
    <submittedName>
        <fullName evidence="1">Uncharacterized protein</fullName>
    </submittedName>
</protein>
<proteinExistence type="predicted"/>
<dbReference type="EMBL" id="UINC01001347">
    <property type="protein sequence ID" value="SUZ78261.1"/>
    <property type="molecule type" value="Genomic_DNA"/>
</dbReference>
<name>A0A381QG15_9ZZZZ</name>
<reference evidence="1" key="1">
    <citation type="submission" date="2018-05" db="EMBL/GenBank/DDBJ databases">
        <authorList>
            <person name="Lanie J.A."/>
            <person name="Ng W.-L."/>
            <person name="Kazmierczak K.M."/>
            <person name="Andrzejewski T.M."/>
            <person name="Davidsen T.M."/>
            <person name="Wayne K.J."/>
            <person name="Tettelin H."/>
            <person name="Glass J.I."/>
            <person name="Rusch D."/>
            <person name="Podicherti R."/>
            <person name="Tsui H.-C.T."/>
            <person name="Winkler M.E."/>
        </authorList>
    </citation>
    <scope>NUCLEOTIDE SEQUENCE</scope>
</reference>
<evidence type="ECO:0000313" key="1">
    <source>
        <dbReference type="EMBL" id="SUZ78261.1"/>
    </source>
</evidence>
<dbReference type="AlphaFoldDB" id="A0A381QG15"/>
<organism evidence="1">
    <name type="scientific">marine metagenome</name>
    <dbReference type="NCBI Taxonomy" id="408172"/>
    <lineage>
        <taxon>unclassified sequences</taxon>
        <taxon>metagenomes</taxon>
        <taxon>ecological metagenomes</taxon>
    </lineage>
</organism>
<accession>A0A381QG15</accession>
<sequence length="42" mass="4601">MFSQTPSGWIADKPRSVNMKPLIIEVKLQGVLTALNDTGMRG</sequence>
<gene>
    <name evidence="1" type="ORF">METZ01_LOCUS31115</name>
</gene>